<feature type="signal peptide" evidence="2">
    <location>
        <begin position="1"/>
        <end position="25"/>
    </location>
</feature>
<feature type="region of interest" description="Disordered" evidence="1">
    <location>
        <begin position="148"/>
        <end position="180"/>
    </location>
</feature>
<sequence>MNTIKRILLPSSLCLLGWISNASFAGEFFTIIGPDGRPMVVQGKASESPEKQVKQGRKQEEKETHEVSEVRVPVLMPAQEFAPQPIQPVTEMKARLPDTKPAPKKKLSAEKQVTSSTVIQAERPFSKTETKVLVQQKVIETTQQIPQAPVSSTQTIKPASTPQSITHTDSVSAEKSTASSSMFNQMDGTDYVRNEYLEDREFNLEGKRRFYTMPEGVIDHKTGATRFQVIEREKGVSKSVLNAMFKPKQKENLAPIALASTYYRMSQQDTITSLGQTCFKDKKLKKAKSLQANHDINVWPKKPIKENFEFEIIKVDSNIQNIQLNSYASTQNDPTFYWPFAVFLDQNACVLEGVGGFKNDENSPSMLSHEMIAGILHVPEQSHYLLLTPLSSAVDVEHKVLTNHGQLKLIAIR</sequence>
<dbReference type="Pfam" id="PF22881">
    <property type="entry name" value="FilE_C"/>
    <property type="match status" value="1"/>
</dbReference>
<protein>
    <submittedName>
        <fullName evidence="4">Putative pilus assembly protein FilE</fullName>
    </submittedName>
</protein>
<dbReference type="NCBIfam" id="NF033645">
    <property type="entry name" value="pilus_FilE"/>
    <property type="match status" value="1"/>
</dbReference>
<dbReference type="EMBL" id="CP065666">
    <property type="protein sequence ID" value="QPS03255.1"/>
    <property type="molecule type" value="Genomic_DNA"/>
</dbReference>
<keyword evidence="2" id="KW-0732">Signal</keyword>
<dbReference type="InterPro" id="IPR049782">
    <property type="entry name" value="FilE-like"/>
</dbReference>
<feature type="domain" description="FilE C-terminal" evidence="3">
    <location>
        <begin position="249"/>
        <end position="413"/>
    </location>
</feature>
<evidence type="ECO:0000313" key="4">
    <source>
        <dbReference type="EMBL" id="QPS03255.1"/>
    </source>
</evidence>
<organism evidence="4 5">
    <name type="scientific">Acinetobacter johnsonii</name>
    <dbReference type="NCBI Taxonomy" id="40214"/>
    <lineage>
        <taxon>Bacteria</taxon>
        <taxon>Pseudomonadati</taxon>
        <taxon>Pseudomonadota</taxon>
        <taxon>Gammaproteobacteria</taxon>
        <taxon>Moraxellales</taxon>
        <taxon>Moraxellaceae</taxon>
        <taxon>Acinetobacter</taxon>
    </lineage>
</organism>
<evidence type="ECO:0000256" key="2">
    <source>
        <dbReference type="SAM" id="SignalP"/>
    </source>
</evidence>
<feature type="region of interest" description="Disordered" evidence="1">
    <location>
        <begin position="40"/>
        <end position="68"/>
    </location>
</feature>
<dbReference type="RefSeq" id="WP_171063936.1">
    <property type="nucleotide sequence ID" value="NZ_CP065666.1"/>
</dbReference>
<dbReference type="Proteomes" id="UP000595107">
    <property type="component" value="Chromosome"/>
</dbReference>
<accession>A0A7T2RU32</accession>
<dbReference type="InterPro" id="IPR055226">
    <property type="entry name" value="FilE_C"/>
</dbReference>
<gene>
    <name evidence="4" type="primary">filE</name>
    <name evidence="4" type="ORF">I6G67_13700</name>
</gene>
<feature type="chain" id="PRO_5032394613" evidence="2">
    <location>
        <begin position="26"/>
        <end position="413"/>
    </location>
</feature>
<evidence type="ECO:0000259" key="3">
    <source>
        <dbReference type="Pfam" id="PF22881"/>
    </source>
</evidence>
<feature type="compositionally biased region" description="Polar residues" evidence="1">
    <location>
        <begin position="148"/>
        <end position="169"/>
    </location>
</feature>
<feature type="compositionally biased region" description="Low complexity" evidence="1">
    <location>
        <begin position="170"/>
        <end position="180"/>
    </location>
</feature>
<evidence type="ECO:0000313" key="5">
    <source>
        <dbReference type="Proteomes" id="UP000595107"/>
    </source>
</evidence>
<feature type="compositionally biased region" description="Basic and acidic residues" evidence="1">
    <location>
        <begin position="47"/>
        <end position="68"/>
    </location>
</feature>
<dbReference type="AlphaFoldDB" id="A0A7T2RU32"/>
<proteinExistence type="predicted"/>
<name>A0A7T2RU32_ACIJO</name>
<reference evidence="4 5" key="1">
    <citation type="submission" date="2020-12" db="EMBL/GenBank/DDBJ databases">
        <title>FDA dAtabase for Regulatory Grade micrObial Sequences (FDA-ARGOS): Supporting development and validation of Infectious Disease Dx tests.</title>
        <authorList>
            <person name="Sproer C."/>
            <person name="Gronow S."/>
            <person name="Severitt S."/>
            <person name="Schroder I."/>
            <person name="Tallon L."/>
            <person name="Sadzewicz L."/>
            <person name="Zhao X."/>
            <person name="Boylan J."/>
            <person name="Ott S."/>
            <person name="Bowen H."/>
            <person name="Vavikolanu K."/>
            <person name="Mehta A."/>
            <person name="Aluvathingal J."/>
            <person name="Nadendla S."/>
            <person name="Lowell S."/>
            <person name="Myers T."/>
            <person name="Yan Y."/>
            <person name="Sichtig H."/>
        </authorList>
    </citation>
    <scope>NUCLEOTIDE SEQUENCE [LARGE SCALE GENOMIC DNA]</scope>
    <source>
        <strain evidence="4 5">FDAARGOS_910</strain>
    </source>
</reference>
<evidence type="ECO:0000256" key="1">
    <source>
        <dbReference type="SAM" id="MobiDB-lite"/>
    </source>
</evidence>